<dbReference type="PANTHER" id="PTHR46400">
    <property type="entry name" value="RING/U-BOX SUPERFAMILY PROTEIN"/>
    <property type="match status" value="1"/>
</dbReference>
<name>A0A2G9HGI9_9LAMI</name>
<evidence type="ECO:0000256" key="1">
    <source>
        <dbReference type="PROSITE-ProRule" id="PRU00175"/>
    </source>
</evidence>
<dbReference type="GO" id="GO:0016567">
    <property type="term" value="P:protein ubiquitination"/>
    <property type="evidence" value="ECO:0007669"/>
    <property type="project" value="InterPro"/>
</dbReference>
<dbReference type="InterPro" id="IPR033276">
    <property type="entry name" value="BB"/>
</dbReference>
<feature type="region of interest" description="Disordered" evidence="2">
    <location>
        <begin position="63"/>
        <end position="92"/>
    </location>
</feature>
<gene>
    <name evidence="5" type="ORF">CDL12_10669</name>
    <name evidence="4" type="ORF">CDL12_15476</name>
</gene>
<dbReference type="GO" id="GO:0046621">
    <property type="term" value="P:negative regulation of organ growth"/>
    <property type="evidence" value="ECO:0007669"/>
    <property type="project" value="InterPro"/>
</dbReference>
<dbReference type="GO" id="GO:0004842">
    <property type="term" value="F:ubiquitin-protein transferase activity"/>
    <property type="evidence" value="ECO:0007669"/>
    <property type="project" value="InterPro"/>
</dbReference>
<dbReference type="Pfam" id="PF13639">
    <property type="entry name" value="zf-RING_2"/>
    <property type="match status" value="1"/>
</dbReference>
<dbReference type="GO" id="GO:0048437">
    <property type="term" value="P:floral organ development"/>
    <property type="evidence" value="ECO:0007669"/>
    <property type="project" value="TreeGrafter"/>
</dbReference>
<sequence>MMSEAQMMNNEVYNHYLSGMTPAEIAHLKEICPEFGDLNDEEVLLLQESAFLYIENNKQNSNMASGYGETSNRSSVSAHENESSHGGSTEHQLALDEAIARALELGDDFNNLCIHEHDGTTVDNTRSTIRETPSRVESQTIRQDTIDPDTMTYEQLQSLGESVGSESRGLSANLISRLPTFKHKAPLFSKKKKKENDECVICWAGYKNGAMLTTLPCAHQYHSKCINTWLRLNKQCPICQKEVEDE</sequence>
<keyword evidence="1" id="KW-0862">Zinc</keyword>
<reference evidence="6" key="2">
    <citation type="journal article" date="2018" name="Gigascience">
        <title>Genome assembly of the Pink Ipe (Handroanthus impetiginosus, Bignoniaceae), a highly valued, ecologically keystone Neotropical timber forest tree.</title>
        <authorList>
            <person name="Silva-Junior O.B."/>
            <person name="Grattapaglia D."/>
            <person name="Novaes E."/>
            <person name="Collevatti R.G."/>
        </authorList>
    </citation>
    <scope>NUCLEOTIDE SEQUENCE [LARGE SCALE GENOMIC DNA]</scope>
    <source>
        <strain evidence="6">cv. UFG-1</strain>
    </source>
</reference>
<dbReference type="Gene3D" id="3.30.40.10">
    <property type="entry name" value="Zinc/RING finger domain, C3HC4 (zinc finger)"/>
    <property type="match status" value="1"/>
</dbReference>
<dbReference type="GO" id="GO:0016874">
    <property type="term" value="F:ligase activity"/>
    <property type="evidence" value="ECO:0007669"/>
    <property type="project" value="UniProtKB-KW"/>
</dbReference>
<evidence type="ECO:0000313" key="6">
    <source>
        <dbReference type="Proteomes" id="UP000231279"/>
    </source>
</evidence>
<dbReference type="InterPro" id="IPR001841">
    <property type="entry name" value="Znf_RING"/>
</dbReference>
<dbReference type="FunFam" id="3.30.40.10:FF:000226">
    <property type="entry name" value="E3 ubiquitin ligase BIG BROTHER"/>
    <property type="match status" value="1"/>
</dbReference>
<protein>
    <submittedName>
        <fullName evidence="5">Putative E3 ubiquitin ligase</fullName>
    </submittedName>
</protein>
<dbReference type="OrthoDB" id="884597at2759"/>
<dbReference type="Proteomes" id="UP000231279">
    <property type="component" value="Unassembled WGS sequence"/>
</dbReference>
<evidence type="ECO:0000256" key="2">
    <source>
        <dbReference type="SAM" id="MobiDB-lite"/>
    </source>
</evidence>
<dbReference type="AlphaFoldDB" id="A0A2G9HGI9"/>
<feature type="compositionally biased region" description="Polar residues" evidence="2">
    <location>
        <begin position="63"/>
        <end position="91"/>
    </location>
</feature>
<dbReference type="InterPro" id="IPR013083">
    <property type="entry name" value="Znf_RING/FYVE/PHD"/>
</dbReference>
<feature type="domain" description="RING-type" evidence="3">
    <location>
        <begin position="199"/>
        <end position="240"/>
    </location>
</feature>
<evidence type="ECO:0000313" key="5">
    <source>
        <dbReference type="EMBL" id="PIN16667.1"/>
    </source>
</evidence>
<keyword evidence="1" id="KW-0479">Metal-binding</keyword>
<evidence type="ECO:0000259" key="3">
    <source>
        <dbReference type="PROSITE" id="PS50089"/>
    </source>
</evidence>
<keyword evidence="6" id="KW-1185">Reference proteome</keyword>
<reference evidence="5" key="1">
    <citation type="submission" date="2017-07" db="EMBL/GenBank/DDBJ databases">
        <authorList>
            <person name="Sun Z.S."/>
            <person name="Albrecht U."/>
            <person name="Echele G."/>
            <person name="Lee C.C."/>
        </authorList>
    </citation>
    <scope>NUCLEOTIDE SEQUENCE</scope>
    <source>
        <strain evidence="5">UFG-1</strain>
        <tissue evidence="5">Leaf</tissue>
    </source>
</reference>
<dbReference type="EMBL" id="NKXS01002828">
    <property type="protein sequence ID" value="PIN11933.1"/>
    <property type="molecule type" value="Genomic_DNA"/>
</dbReference>
<dbReference type="GO" id="GO:0008270">
    <property type="term" value="F:zinc ion binding"/>
    <property type="evidence" value="ECO:0007669"/>
    <property type="project" value="UniProtKB-KW"/>
</dbReference>
<dbReference type="GO" id="GO:0031624">
    <property type="term" value="F:ubiquitin conjugating enzyme binding"/>
    <property type="evidence" value="ECO:0007669"/>
    <property type="project" value="TreeGrafter"/>
</dbReference>
<keyword evidence="5" id="KW-0436">Ligase</keyword>
<dbReference type="SMART" id="SM00184">
    <property type="entry name" value="RING"/>
    <property type="match status" value="1"/>
</dbReference>
<dbReference type="PROSITE" id="PS50089">
    <property type="entry name" value="ZF_RING_2"/>
    <property type="match status" value="1"/>
</dbReference>
<dbReference type="STRING" id="429701.A0A2G9HGI9"/>
<proteinExistence type="predicted"/>
<comment type="caution">
    <text evidence="5">The sequence shown here is derived from an EMBL/GenBank/DDBJ whole genome shotgun (WGS) entry which is preliminary data.</text>
</comment>
<dbReference type="SUPFAM" id="SSF57850">
    <property type="entry name" value="RING/U-box"/>
    <property type="match status" value="1"/>
</dbReference>
<keyword evidence="1" id="KW-0863">Zinc-finger</keyword>
<reference evidence="5" key="3">
    <citation type="journal article" date="2018" name="Gigascience">
        <title>Genome assembly of the pink ipe (Handroanthus impetiginosus, Bignoniaceae), a highly-valued ecologically keystone neotropical timber forest tree.</title>
        <authorList>
            <person name="Silva-Junior O.B."/>
            <person name="Novaes E."/>
            <person name="Grattapaglia D."/>
            <person name="Collevatti R.G."/>
        </authorList>
    </citation>
    <scope>NUCLEOTIDE SEQUENCE [LARGE SCALE GENOMIC DNA]</scope>
    <source>
        <strain evidence="5">UFG-1</strain>
        <tissue evidence="5">Leaf</tissue>
    </source>
</reference>
<evidence type="ECO:0000313" key="4">
    <source>
        <dbReference type="EMBL" id="PIN11933.1"/>
    </source>
</evidence>
<dbReference type="EMBL" id="NKXS01001816">
    <property type="protein sequence ID" value="PIN16667.1"/>
    <property type="molecule type" value="Genomic_DNA"/>
</dbReference>
<organism evidence="5 6">
    <name type="scientific">Handroanthus impetiginosus</name>
    <dbReference type="NCBI Taxonomy" id="429701"/>
    <lineage>
        <taxon>Eukaryota</taxon>
        <taxon>Viridiplantae</taxon>
        <taxon>Streptophyta</taxon>
        <taxon>Embryophyta</taxon>
        <taxon>Tracheophyta</taxon>
        <taxon>Spermatophyta</taxon>
        <taxon>Magnoliopsida</taxon>
        <taxon>eudicotyledons</taxon>
        <taxon>Gunneridae</taxon>
        <taxon>Pentapetalae</taxon>
        <taxon>asterids</taxon>
        <taxon>lamiids</taxon>
        <taxon>Lamiales</taxon>
        <taxon>Bignoniaceae</taxon>
        <taxon>Crescentiina</taxon>
        <taxon>Tabebuia alliance</taxon>
        <taxon>Handroanthus</taxon>
    </lineage>
</organism>
<accession>A0A2G9HGI9</accession>
<dbReference type="PANTHER" id="PTHR46400:SF14">
    <property type="entry name" value="E3 UBIQUITIN LIGASE BIG BROTHER-LIKE"/>
    <property type="match status" value="1"/>
</dbReference>